<dbReference type="GO" id="GO:0016853">
    <property type="term" value="F:isomerase activity"/>
    <property type="evidence" value="ECO:0007669"/>
    <property type="project" value="UniProtKB-KW"/>
</dbReference>
<dbReference type="Proteomes" id="UP000774750">
    <property type="component" value="Unassembled WGS sequence"/>
</dbReference>
<comment type="caution">
    <text evidence="2">The sequence shown here is derived from an EMBL/GenBank/DDBJ whole genome shotgun (WGS) entry which is preliminary data.</text>
</comment>
<feature type="domain" description="Xylose isomerase-like TIM barrel" evidence="1">
    <location>
        <begin position="26"/>
        <end position="310"/>
    </location>
</feature>
<proteinExistence type="predicted"/>
<name>A0A938X4M5_9FIRM</name>
<dbReference type="RefSeq" id="WP_204444218.1">
    <property type="nucleotide sequence ID" value="NZ_JACJKY010000002.1"/>
</dbReference>
<accession>A0A938X4M5</accession>
<dbReference type="InterPro" id="IPR050312">
    <property type="entry name" value="IolE/XylAMocC-like"/>
</dbReference>
<evidence type="ECO:0000313" key="2">
    <source>
        <dbReference type="EMBL" id="MBM6919913.1"/>
    </source>
</evidence>
<evidence type="ECO:0000313" key="3">
    <source>
        <dbReference type="Proteomes" id="UP000774750"/>
    </source>
</evidence>
<sequence>MKLGVLTNLMGDKPLDEVLAYLKPKGIEAVEIGCGGYPGKAHADPKVLLNDEAKLNEFKATIEKYGMIISGLSAHGNPLHPNKEIAKQFDDDLTDAILLAEKLGVEVINCFSGCPGDCETSKHPNWVVCPWPEDFTEVVNWQWNEKLIPYWKEKVAFAKQHGVHKFALEMHPGFCVYNPETALRLRAAVGEEIGVNFDPSHLIWQGIDPAYAIRILGKEGAIFHFHAKDTKVDKYNTMANGVLDTKHYGDEINRSWIFRSCGYGNDYAYWKDMISNLVMTGYDHVLSIEHEDSLMSVNEGLTKAIDFLQEVLTHEKLGAMWWA</sequence>
<keyword evidence="2" id="KW-0413">Isomerase</keyword>
<dbReference type="Pfam" id="PF01261">
    <property type="entry name" value="AP_endonuc_2"/>
    <property type="match status" value="1"/>
</dbReference>
<protein>
    <submittedName>
        <fullName evidence="2">Sugar phosphate isomerase/epimerase</fullName>
    </submittedName>
</protein>
<dbReference type="Gene3D" id="3.20.20.150">
    <property type="entry name" value="Divalent-metal-dependent TIM barrel enzymes"/>
    <property type="match status" value="1"/>
</dbReference>
<dbReference type="AlphaFoldDB" id="A0A938X4M5"/>
<dbReference type="InterPro" id="IPR013022">
    <property type="entry name" value="Xyl_isomerase-like_TIM-brl"/>
</dbReference>
<dbReference type="PANTHER" id="PTHR12110:SF21">
    <property type="entry name" value="XYLOSE ISOMERASE-LIKE TIM BARREL DOMAIN-CONTAINING PROTEIN"/>
    <property type="match status" value="1"/>
</dbReference>
<dbReference type="PANTHER" id="PTHR12110">
    <property type="entry name" value="HYDROXYPYRUVATE ISOMERASE"/>
    <property type="match status" value="1"/>
</dbReference>
<reference evidence="2" key="1">
    <citation type="submission" date="2020-08" db="EMBL/GenBank/DDBJ databases">
        <authorList>
            <person name="Cejkova D."/>
            <person name="Kubasova T."/>
            <person name="Jahodarova E."/>
            <person name="Rychlik I."/>
        </authorList>
    </citation>
    <scope>NUCLEOTIDE SEQUENCE</scope>
    <source>
        <strain evidence="2">An559</strain>
    </source>
</reference>
<evidence type="ECO:0000259" key="1">
    <source>
        <dbReference type="Pfam" id="PF01261"/>
    </source>
</evidence>
<dbReference type="EMBL" id="JACJKY010000002">
    <property type="protein sequence ID" value="MBM6919913.1"/>
    <property type="molecule type" value="Genomic_DNA"/>
</dbReference>
<gene>
    <name evidence="2" type="ORF">H6A12_01870</name>
</gene>
<reference evidence="2" key="2">
    <citation type="journal article" date="2021" name="Sci. Rep.">
        <title>The distribution of antibiotic resistance genes in chicken gut microbiota commensals.</title>
        <authorList>
            <person name="Juricova H."/>
            <person name="Matiasovicova J."/>
            <person name="Kubasova T."/>
            <person name="Cejkova D."/>
            <person name="Rychlik I."/>
        </authorList>
    </citation>
    <scope>NUCLEOTIDE SEQUENCE</scope>
    <source>
        <strain evidence="2">An559</strain>
    </source>
</reference>
<organism evidence="2 3">
    <name type="scientific">Merdimmobilis hominis</name>
    <dbReference type="NCBI Taxonomy" id="2897707"/>
    <lineage>
        <taxon>Bacteria</taxon>
        <taxon>Bacillati</taxon>
        <taxon>Bacillota</taxon>
        <taxon>Clostridia</taxon>
        <taxon>Eubacteriales</taxon>
        <taxon>Oscillospiraceae</taxon>
        <taxon>Merdimmobilis</taxon>
    </lineage>
</organism>
<dbReference type="InterPro" id="IPR036237">
    <property type="entry name" value="Xyl_isomerase-like_sf"/>
</dbReference>
<dbReference type="SUPFAM" id="SSF51658">
    <property type="entry name" value="Xylose isomerase-like"/>
    <property type="match status" value="1"/>
</dbReference>
<keyword evidence="3" id="KW-1185">Reference proteome</keyword>